<evidence type="ECO:0000313" key="4">
    <source>
        <dbReference type="Proteomes" id="UP001059971"/>
    </source>
</evidence>
<proteinExistence type="predicted"/>
<dbReference type="PANTHER" id="PTHR37464">
    <property type="entry name" value="BLL2463 PROTEIN"/>
    <property type="match status" value="1"/>
</dbReference>
<feature type="transmembrane region" description="Helical" evidence="1">
    <location>
        <begin position="6"/>
        <end position="26"/>
    </location>
</feature>
<keyword evidence="1" id="KW-0472">Membrane</keyword>
<name>A0ABM7G5L7_9SPHN</name>
<dbReference type="EMBL" id="AP018817">
    <property type="protein sequence ID" value="BBF70045.1"/>
    <property type="molecule type" value="Genomic_DNA"/>
</dbReference>
<organism evidence="3 4">
    <name type="scientific">Sphingomonas bisphenolicum</name>
    <dbReference type="NCBI Taxonomy" id="296544"/>
    <lineage>
        <taxon>Bacteria</taxon>
        <taxon>Pseudomonadati</taxon>
        <taxon>Pseudomonadota</taxon>
        <taxon>Alphaproteobacteria</taxon>
        <taxon>Sphingomonadales</taxon>
        <taxon>Sphingomonadaceae</taxon>
        <taxon>Sphingomonas</taxon>
    </lineage>
</organism>
<reference evidence="3" key="1">
    <citation type="submission" date="2018-07" db="EMBL/GenBank/DDBJ databases">
        <title>Complete genome sequence of Sphingomonas bisphenolicum strain AO1, a bisphenol A degradative bacterium isolated from Japanese farm field.</title>
        <authorList>
            <person name="Murakami M."/>
            <person name="Koh M."/>
            <person name="Koba S."/>
            <person name="Matsumura Y."/>
        </authorList>
    </citation>
    <scope>NUCLEOTIDE SEQUENCE</scope>
    <source>
        <strain evidence="3">AO1</strain>
    </source>
</reference>
<dbReference type="PANTHER" id="PTHR37464:SF1">
    <property type="entry name" value="BLL2463 PROTEIN"/>
    <property type="match status" value="1"/>
</dbReference>
<feature type="transmembrane region" description="Helical" evidence="1">
    <location>
        <begin position="57"/>
        <end position="75"/>
    </location>
</feature>
<evidence type="ECO:0000259" key="2">
    <source>
        <dbReference type="Pfam" id="PF07584"/>
    </source>
</evidence>
<keyword evidence="1" id="KW-1133">Transmembrane helix</keyword>
<dbReference type="Proteomes" id="UP001059971">
    <property type="component" value="Chromosome 1"/>
</dbReference>
<feature type="domain" description="Aerotolerance regulator N-terminal" evidence="2">
    <location>
        <begin position="3"/>
        <end position="77"/>
    </location>
</feature>
<evidence type="ECO:0000256" key="1">
    <source>
        <dbReference type="SAM" id="Phobius"/>
    </source>
</evidence>
<dbReference type="RefSeq" id="WP_261934498.1">
    <property type="nucleotide sequence ID" value="NZ_AP018817.1"/>
</dbReference>
<accession>A0ABM7G5L7</accession>
<keyword evidence="1" id="KW-0812">Transmembrane</keyword>
<protein>
    <recommendedName>
        <fullName evidence="2">Aerotolerance regulator N-terminal domain-containing protein</fullName>
    </recommendedName>
</protein>
<dbReference type="NCBIfam" id="TIGR02226">
    <property type="entry name" value="two_anch"/>
    <property type="match status" value="1"/>
</dbReference>
<dbReference type="InterPro" id="IPR024163">
    <property type="entry name" value="Aerotolerance_reg_N"/>
</dbReference>
<evidence type="ECO:0000313" key="3">
    <source>
        <dbReference type="EMBL" id="BBF70045.1"/>
    </source>
</evidence>
<dbReference type="Pfam" id="PF07584">
    <property type="entry name" value="BatA"/>
    <property type="match status" value="1"/>
</dbReference>
<gene>
    <name evidence="3" type="ORF">SBA_ch1_22450</name>
</gene>
<keyword evidence="4" id="KW-1185">Reference proteome</keyword>
<dbReference type="InterPro" id="IPR011933">
    <property type="entry name" value="Double_TM_dom"/>
</dbReference>
<sequence length="381" mass="41000">MSMGLLFPAALAALLALVVPLVIHIARKSEQRPTDFAALRWLRQKPKPRSRLRFDEWPLLLARMALLALAALWLAQPILFGAADRSPYVAVVPGAQFDAAAFGDSRLRWIAPGFPEIDAPRPAGPLPIASLIRQIDAELPAGTPLTIVTPSIIDGADADRLRLSRKVTWRITSGNMADADVKLAPPPGLSVRVDADHRGALRYIRAAALAWQPAGREADIDTASIDAPLPDRRRILVWLAGGTLPDGVLRRVEDGGTVLAASDARLPGGRPALPVWRDELGVPMAEALPIGKGRLLHFTRALTPAQMPILAGADFPVQLRALLAPLTPPARVAAADYAPLTGGRSYDQPPQSLRPWLALLIALGLLVERWMATRRSRGVAP</sequence>